<dbReference type="Gene3D" id="3.90.780.10">
    <property type="entry name" value="5'-Nucleotidase, C-terminal domain"/>
    <property type="match status" value="1"/>
</dbReference>
<dbReference type="PRINTS" id="PR01607">
    <property type="entry name" value="APYRASEFAMLY"/>
</dbReference>
<evidence type="ECO:0000256" key="1">
    <source>
        <dbReference type="ARBA" id="ARBA00022729"/>
    </source>
</evidence>
<organism evidence="5 6">
    <name type="scientific">Sphingomonas aurea</name>
    <dbReference type="NCBI Taxonomy" id="3063994"/>
    <lineage>
        <taxon>Bacteria</taxon>
        <taxon>Pseudomonadati</taxon>
        <taxon>Pseudomonadota</taxon>
        <taxon>Alphaproteobacteria</taxon>
        <taxon>Sphingomonadales</taxon>
        <taxon>Sphingomonadaceae</taxon>
        <taxon>Sphingomonas</taxon>
    </lineage>
</organism>
<comment type="caution">
    <text evidence="5">The sequence shown here is derived from an EMBL/GenBank/DDBJ whole genome shotgun (WGS) entry which is preliminary data.</text>
</comment>
<evidence type="ECO:0000259" key="3">
    <source>
        <dbReference type="Pfam" id="PF00149"/>
    </source>
</evidence>
<keyword evidence="1" id="KW-0732">Signal</keyword>
<dbReference type="InterPro" id="IPR029052">
    <property type="entry name" value="Metallo-depent_PP-like"/>
</dbReference>
<dbReference type="EMBL" id="JAUUDS010000006">
    <property type="protein sequence ID" value="MDP1027969.1"/>
    <property type="molecule type" value="Genomic_DNA"/>
</dbReference>
<feature type="domain" description="5'-Nucleotidase C-terminal" evidence="4">
    <location>
        <begin position="381"/>
        <end position="516"/>
    </location>
</feature>
<dbReference type="InterPro" id="IPR036907">
    <property type="entry name" value="5'-Nucleotdase_C_sf"/>
</dbReference>
<dbReference type="RefSeq" id="WP_305173675.1">
    <property type="nucleotide sequence ID" value="NZ_JAUUDS010000006.1"/>
</dbReference>
<dbReference type="Pfam" id="PF02872">
    <property type="entry name" value="5_nucleotid_C"/>
    <property type="match status" value="1"/>
</dbReference>
<name>A0ABT9ELZ1_9SPHN</name>
<dbReference type="PANTHER" id="PTHR11575">
    <property type="entry name" value="5'-NUCLEOTIDASE-RELATED"/>
    <property type="match status" value="1"/>
</dbReference>
<evidence type="ECO:0000313" key="5">
    <source>
        <dbReference type="EMBL" id="MDP1027969.1"/>
    </source>
</evidence>
<gene>
    <name evidence="5" type="ORF">Q5H91_12160</name>
</gene>
<protein>
    <submittedName>
        <fullName evidence="5">Bifunctional metallophosphatase/5'-nucleotidase</fullName>
    </submittedName>
</protein>
<sequence length="557" mass="57331">MRALGLALAVALLAGCAARTPRVDGAASGKGPIEVHVLAFNDFHGNLEPPGIDIDAVPAGGAAWLAATIGGLRKEARHSITVSAGDMTGASPLMSSIFLDEPTVAAMNLIGVDLNAAGNHEFDRGAEELLRLQRGGCAAVAVGTSTAKPCTLEPFAGAGFTYLAGNTITAAGQSLLPATALRRFTEGGRTVTIGFIGLTTRTTQTLVSPAGIPGIRFADEADIANAEAAKLKAAGADAIVVLIHEGGAQEAGPNDCRGLSGAIRPILDRLDPRVDLIVSGHTHRSYICDYAAYAPGKPFLLTSAGKYGTLVTDAVLAIDPATHRVVAKSARNVTVRNQGVVGEPRVAKLVARYAAASAPLAARPSGRLTESLPRPKEGAGMTETRFGNLIADAELAAGKGQGAQVAFMNPFGIRGALTPKADGSVTYGDLYAVQPFGNTLTVRAYTGAELRAVLEQQLDRKILLSVAGMTYAYDAAKPAGSRITDAKVGTAPLDDRATYRVVLSDFLAFGGDGFSSLTVGRYVSGGPVDVEAMATYLSAGPPVTPPPVGRIRVMTRP</sequence>
<dbReference type="SUPFAM" id="SSF55816">
    <property type="entry name" value="5'-nucleotidase (syn. UDP-sugar hydrolase), C-terminal domain"/>
    <property type="match status" value="1"/>
</dbReference>
<dbReference type="Pfam" id="PF00149">
    <property type="entry name" value="Metallophos"/>
    <property type="match status" value="1"/>
</dbReference>
<dbReference type="InterPro" id="IPR008334">
    <property type="entry name" value="5'-Nucleotdase_C"/>
</dbReference>
<dbReference type="InterPro" id="IPR004843">
    <property type="entry name" value="Calcineurin-like_PHP"/>
</dbReference>
<dbReference type="InterPro" id="IPR006179">
    <property type="entry name" value="5_nucleotidase/apyrase"/>
</dbReference>
<evidence type="ECO:0000313" key="6">
    <source>
        <dbReference type="Proteomes" id="UP001230685"/>
    </source>
</evidence>
<dbReference type="PANTHER" id="PTHR11575:SF24">
    <property type="entry name" value="5'-NUCLEOTIDASE"/>
    <property type="match status" value="1"/>
</dbReference>
<proteinExistence type="inferred from homology"/>
<dbReference type="Gene3D" id="3.60.21.10">
    <property type="match status" value="1"/>
</dbReference>
<evidence type="ECO:0000259" key="4">
    <source>
        <dbReference type="Pfam" id="PF02872"/>
    </source>
</evidence>
<comment type="similarity">
    <text evidence="2">Belongs to the 5'-nucleotidase family.</text>
</comment>
<dbReference type="Proteomes" id="UP001230685">
    <property type="component" value="Unassembled WGS sequence"/>
</dbReference>
<dbReference type="SUPFAM" id="SSF56300">
    <property type="entry name" value="Metallo-dependent phosphatases"/>
    <property type="match status" value="1"/>
</dbReference>
<reference evidence="5 6" key="1">
    <citation type="submission" date="2023-07" db="EMBL/GenBank/DDBJ databases">
        <authorList>
            <person name="Kim M.K."/>
        </authorList>
    </citation>
    <scope>NUCLEOTIDE SEQUENCE [LARGE SCALE GENOMIC DNA]</scope>
    <source>
        <strain evidence="5 6">KR1UV-12</strain>
    </source>
</reference>
<accession>A0ABT9ELZ1</accession>
<dbReference type="PROSITE" id="PS51257">
    <property type="entry name" value="PROKAR_LIPOPROTEIN"/>
    <property type="match status" value="1"/>
</dbReference>
<keyword evidence="2" id="KW-0378">Hydrolase</keyword>
<keyword evidence="6" id="KW-1185">Reference proteome</keyword>
<keyword evidence="2" id="KW-0547">Nucleotide-binding</keyword>
<evidence type="ECO:0000256" key="2">
    <source>
        <dbReference type="RuleBase" id="RU362119"/>
    </source>
</evidence>
<feature type="domain" description="Calcineurin-like phosphoesterase" evidence="3">
    <location>
        <begin position="36"/>
        <end position="284"/>
    </location>
</feature>